<dbReference type="InterPro" id="IPR031350">
    <property type="entry name" value="Goodbye_dom"/>
</dbReference>
<accession>A0AAD4Q4D1</accession>
<dbReference type="PANTHER" id="PTHR10039">
    <property type="entry name" value="AMELOGENIN"/>
    <property type="match status" value="1"/>
</dbReference>
<protein>
    <recommendedName>
        <fullName evidence="6">Fungal STAND N-terminal Goodbye domain-containing protein</fullName>
    </recommendedName>
</protein>
<feature type="domain" description="Fungal STAND N-terminal Goodbye" evidence="2">
    <location>
        <begin position="19"/>
        <end position="142"/>
    </location>
</feature>
<evidence type="ECO:0000259" key="3">
    <source>
        <dbReference type="Pfam" id="PF24883"/>
    </source>
</evidence>
<feature type="domain" description="Nephrocystin 3-like N-terminal" evidence="3">
    <location>
        <begin position="284"/>
        <end position="339"/>
    </location>
</feature>
<dbReference type="AlphaFoldDB" id="A0AAD4Q4D1"/>
<proteinExistence type="predicted"/>
<name>A0AAD4Q4D1_9AGAM</name>
<dbReference type="Proteomes" id="UP001201163">
    <property type="component" value="Unassembled WGS sequence"/>
</dbReference>
<dbReference type="Pfam" id="PF17109">
    <property type="entry name" value="Goodbye"/>
    <property type="match status" value="1"/>
</dbReference>
<dbReference type="InterPro" id="IPR056884">
    <property type="entry name" value="NPHP3-like_N"/>
</dbReference>
<dbReference type="PANTHER" id="PTHR10039:SF17">
    <property type="entry name" value="FUNGAL STAND N-TERMINAL GOODBYE DOMAIN-CONTAINING PROTEIN-RELATED"/>
    <property type="match status" value="1"/>
</dbReference>
<gene>
    <name evidence="4" type="ORF">EDB92DRAFT_1578930</name>
</gene>
<organism evidence="4 5">
    <name type="scientific">Lactarius akahatsu</name>
    <dbReference type="NCBI Taxonomy" id="416441"/>
    <lineage>
        <taxon>Eukaryota</taxon>
        <taxon>Fungi</taxon>
        <taxon>Dikarya</taxon>
        <taxon>Basidiomycota</taxon>
        <taxon>Agaricomycotina</taxon>
        <taxon>Agaricomycetes</taxon>
        <taxon>Russulales</taxon>
        <taxon>Russulaceae</taxon>
        <taxon>Lactarius</taxon>
    </lineage>
</organism>
<evidence type="ECO:0000259" key="2">
    <source>
        <dbReference type="Pfam" id="PF17109"/>
    </source>
</evidence>
<reference evidence="4" key="1">
    <citation type="submission" date="2022-01" db="EMBL/GenBank/DDBJ databases">
        <title>Comparative genomics reveals a dynamic genome evolution in the ectomycorrhizal milk-cap (Lactarius) mushrooms.</title>
        <authorList>
            <consortium name="DOE Joint Genome Institute"/>
            <person name="Lebreton A."/>
            <person name="Tang N."/>
            <person name="Kuo A."/>
            <person name="LaButti K."/>
            <person name="Drula E."/>
            <person name="Barry K."/>
            <person name="Clum A."/>
            <person name="Lipzen A."/>
            <person name="Mousain D."/>
            <person name="Ng V."/>
            <person name="Wang R."/>
            <person name="Wang X."/>
            <person name="Dai Y."/>
            <person name="Henrissat B."/>
            <person name="Grigoriev I.V."/>
            <person name="Guerin-Laguette A."/>
            <person name="Yu F."/>
            <person name="Martin F.M."/>
        </authorList>
    </citation>
    <scope>NUCLEOTIDE SEQUENCE</scope>
    <source>
        <strain evidence="4">QP</strain>
    </source>
</reference>
<dbReference type="Pfam" id="PF24883">
    <property type="entry name" value="NPHP3_N"/>
    <property type="match status" value="1"/>
</dbReference>
<evidence type="ECO:0008006" key="6">
    <source>
        <dbReference type="Google" id="ProtNLM"/>
    </source>
</evidence>
<evidence type="ECO:0000313" key="5">
    <source>
        <dbReference type="Proteomes" id="UP001201163"/>
    </source>
</evidence>
<keyword evidence="1" id="KW-0677">Repeat</keyword>
<keyword evidence="5" id="KW-1185">Reference proteome</keyword>
<comment type="caution">
    <text evidence="4">The sequence shown here is derived from an EMBL/GenBank/DDBJ whole genome shotgun (WGS) entry which is preliminary data.</text>
</comment>
<evidence type="ECO:0000256" key="1">
    <source>
        <dbReference type="ARBA" id="ARBA00022737"/>
    </source>
</evidence>
<sequence length="385" mass="42542">MSQVPSTSTSSTNFEAIFTAALEAYKKQTKRDIISHPLAAQLQSCDSPSAILAVLRTQVQTFDRSQTADERWSKWLDPTVNVLYAFSVALGNGAELIFPPSNAIFAGIGVLLQAVKDIRASQNAVVDLFGRLEYFFKRLEKYIEVRPTAAMTDIIVKIMVEVLSIPGIVTKEIGQGRTKKYLKRLIGRKEVEDALQRLDALTQEEARMAAAEALAITRNIDDNVKDLRLGVKETGVALGVAIQQVTHQVTDINRNEFRKDLRKWISPPDPSVNYNTASGAHHEGTATWCAEGNSFADWKASGSLLWIHGKPGSGKSILSSAIIRDIKFMSDVGTRALYYRPFLSNSPINQISSATLFAPCTPHTNEDRNNQLSTRLLSASRMCLR</sequence>
<evidence type="ECO:0000313" key="4">
    <source>
        <dbReference type="EMBL" id="KAH8983359.1"/>
    </source>
</evidence>
<dbReference type="EMBL" id="JAKELL010000089">
    <property type="protein sequence ID" value="KAH8983359.1"/>
    <property type="molecule type" value="Genomic_DNA"/>
</dbReference>